<dbReference type="OMA" id="HPRGFPK"/>
<name>A0A2R6QSI3_ACTCC</name>
<keyword evidence="9" id="KW-1185">Reference proteome</keyword>
<dbReference type="InterPro" id="IPR013083">
    <property type="entry name" value="Znf_RING/FYVE/PHD"/>
</dbReference>
<dbReference type="Proteomes" id="UP000241394">
    <property type="component" value="Chromosome LG13"/>
</dbReference>
<dbReference type="InterPro" id="IPR000433">
    <property type="entry name" value="Znf_ZZ"/>
</dbReference>
<feature type="domain" description="RING-type" evidence="6">
    <location>
        <begin position="210"/>
        <end position="247"/>
    </location>
</feature>
<dbReference type="PANTHER" id="PTHR15898:SF13">
    <property type="entry name" value="BIFUNCTIONAL APOPTOSIS REGULATOR"/>
    <property type="match status" value="1"/>
</dbReference>
<feature type="domain" description="ZZ-type" evidence="7">
    <location>
        <begin position="314"/>
        <end position="378"/>
    </location>
</feature>
<feature type="domain" description="RING-type" evidence="6">
    <location>
        <begin position="19"/>
        <end position="59"/>
    </location>
</feature>
<dbReference type="FunFam" id="3.30.60.90:FF:000014">
    <property type="entry name" value="E3 ubiquitin-protein ligase PRT1"/>
    <property type="match status" value="1"/>
</dbReference>
<dbReference type="Gene3D" id="3.30.40.10">
    <property type="entry name" value="Zinc/RING finger domain, C3HC4 (zinc finger)"/>
    <property type="match status" value="2"/>
</dbReference>
<proteinExistence type="predicted"/>
<evidence type="ECO:0000256" key="2">
    <source>
        <dbReference type="ARBA" id="ARBA00022771"/>
    </source>
</evidence>
<dbReference type="GO" id="GO:0043161">
    <property type="term" value="P:proteasome-mediated ubiquitin-dependent protein catabolic process"/>
    <property type="evidence" value="ECO:0007669"/>
    <property type="project" value="TreeGrafter"/>
</dbReference>
<protein>
    <submittedName>
        <fullName evidence="8">E3 ubiquitin-protein like</fullName>
    </submittedName>
</protein>
<evidence type="ECO:0000256" key="4">
    <source>
        <dbReference type="PROSITE-ProRule" id="PRU00228"/>
    </source>
</evidence>
<dbReference type="CDD" id="cd02338">
    <property type="entry name" value="ZZ_PCMF_like"/>
    <property type="match status" value="1"/>
</dbReference>
<dbReference type="FunFam" id="3.30.40.10:FF:000489">
    <property type="entry name" value="E3 ubiquitin-protein ligase PRT1"/>
    <property type="match status" value="1"/>
</dbReference>
<dbReference type="GO" id="GO:0008270">
    <property type="term" value="F:zinc ion binding"/>
    <property type="evidence" value="ECO:0007669"/>
    <property type="project" value="UniProtKB-KW"/>
</dbReference>
<dbReference type="Gramene" id="PSS14083">
    <property type="protein sequence ID" value="PSS14083"/>
    <property type="gene ID" value="CEY00_Acc14702"/>
</dbReference>
<dbReference type="Pfam" id="PF13923">
    <property type="entry name" value="zf-C3HC4_2"/>
    <property type="match status" value="1"/>
</dbReference>
<dbReference type="PROSITE" id="PS00518">
    <property type="entry name" value="ZF_RING_1"/>
    <property type="match status" value="1"/>
</dbReference>
<gene>
    <name evidence="8" type="ORF">CEY00_Acc14702</name>
</gene>
<dbReference type="SUPFAM" id="SSF57850">
    <property type="entry name" value="RING/U-box"/>
    <property type="match status" value="3"/>
</dbReference>
<dbReference type="InterPro" id="IPR027370">
    <property type="entry name" value="Znf-RING_euk"/>
</dbReference>
<keyword evidence="2 4" id="KW-0863">Zinc-finger</keyword>
<keyword evidence="3" id="KW-0862">Zinc</keyword>
<evidence type="ECO:0000313" key="8">
    <source>
        <dbReference type="EMBL" id="PSS14083.1"/>
    </source>
</evidence>
<reference evidence="8 9" key="1">
    <citation type="submission" date="2017-07" db="EMBL/GenBank/DDBJ databases">
        <title>An improved, manually edited Actinidia chinensis var. chinensis (kiwifruit) genome highlights the challenges associated with draft genomes and gene prediction in plants.</title>
        <authorList>
            <person name="Pilkington S."/>
            <person name="Crowhurst R."/>
            <person name="Hilario E."/>
            <person name="Nardozza S."/>
            <person name="Fraser L."/>
            <person name="Peng Y."/>
            <person name="Gunaseelan K."/>
            <person name="Simpson R."/>
            <person name="Tahir J."/>
            <person name="Deroles S."/>
            <person name="Templeton K."/>
            <person name="Luo Z."/>
            <person name="Davy M."/>
            <person name="Cheng C."/>
            <person name="Mcneilage M."/>
            <person name="Scaglione D."/>
            <person name="Liu Y."/>
            <person name="Zhang Q."/>
            <person name="Datson P."/>
            <person name="De Silva N."/>
            <person name="Gardiner S."/>
            <person name="Bassett H."/>
            <person name="Chagne D."/>
            <person name="Mccallum J."/>
            <person name="Dzierzon H."/>
            <person name="Deng C."/>
            <person name="Wang Y.-Y."/>
            <person name="Barron N."/>
            <person name="Manako K."/>
            <person name="Bowen J."/>
            <person name="Foster T."/>
            <person name="Erridge Z."/>
            <person name="Tiffin H."/>
            <person name="Waite C."/>
            <person name="Davies K."/>
            <person name="Grierson E."/>
            <person name="Laing W."/>
            <person name="Kirk R."/>
            <person name="Chen X."/>
            <person name="Wood M."/>
            <person name="Montefiori M."/>
            <person name="Brummell D."/>
            <person name="Schwinn K."/>
            <person name="Catanach A."/>
            <person name="Fullerton C."/>
            <person name="Li D."/>
            <person name="Meiyalaghan S."/>
            <person name="Nieuwenhuizen N."/>
            <person name="Read N."/>
            <person name="Prakash R."/>
            <person name="Hunter D."/>
            <person name="Zhang H."/>
            <person name="Mckenzie M."/>
            <person name="Knabel M."/>
            <person name="Harris A."/>
            <person name="Allan A."/>
            <person name="Chen A."/>
            <person name="Janssen B."/>
            <person name="Plunkett B."/>
            <person name="Dwamena C."/>
            <person name="Voogd C."/>
            <person name="Leif D."/>
            <person name="Lafferty D."/>
            <person name="Souleyre E."/>
            <person name="Varkonyi-Gasic E."/>
            <person name="Gambi F."/>
            <person name="Hanley J."/>
            <person name="Yao J.-L."/>
            <person name="Cheung J."/>
            <person name="David K."/>
            <person name="Warren B."/>
            <person name="Marsh K."/>
            <person name="Snowden K."/>
            <person name="Lin-Wang K."/>
            <person name="Brian L."/>
            <person name="Martinez-Sanchez M."/>
            <person name="Wang M."/>
            <person name="Ileperuma N."/>
            <person name="Macnee N."/>
            <person name="Campin R."/>
            <person name="Mcatee P."/>
            <person name="Drummond R."/>
            <person name="Espley R."/>
            <person name="Ireland H."/>
            <person name="Wu R."/>
            <person name="Atkinson R."/>
            <person name="Karunairetnam S."/>
            <person name="Bulley S."/>
            <person name="Chunkath S."/>
            <person name="Hanley Z."/>
            <person name="Storey R."/>
            <person name="Thrimawithana A."/>
            <person name="Thomson S."/>
            <person name="David C."/>
            <person name="Testolin R."/>
        </authorList>
    </citation>
    <scope>NUCLEOTIDE SEQUENCE [LARGE SCALE GENOMIC DNA]</scope>
    <source>
        <strain evidence="9">cv. Red5</strain>
        <tissue evidence="8">Young leaf</tissue>
    </source>
</reference>
<evidence type="ECO:0000256" key="5">
    <source>
        <dbReference type="SAM" id="MobiDB-lite"/>
    </source>
</evidence>
<dbReference type="InterPro" id="IPR017907">
    <property type="entry name" value="Znf_RING_CS"/>
</dbReference>
<comment type="caution">
    <text evidence="8">The sequence shown here is derived from an EMBL/GenBank/DDBJ whole genome shotgun (WGS) entry which is preliminary data.</text>
</comment>
<dbReference type="InterPro" id="IPR001841">
    <property type="entry name" value="Znf_RING"/>
</dbReference>
<dbReference type="AlphaFoldDB" id="A0A2R6QSI3"/>
<dbReference type="InterPro" id="IPR043145">
    <property type="entry name" value="Znf_ZZ_sf"/>
</dbReference>
<sequence length="448" mass="50259">MEKQSDGDESEQVSESFICCVCLDLLYKPIVLACGHVSCFWCVHRSMNNQHESRCPICRHRYRHFPTICLMLHFLLLKMYPVAYKRRENQILGEEKELGVFSPNVGDLLCTSHAKKESKVLDAQAQSSTSSSNGKQLSTNLPSIRKREPCANMEQPEFIALVQNNSPTIPKQITAESFESTRIDGVKVNNLSQRSSSKICQHVSIVDVLCALCKQLLFRPAALNCGHVYCETCIIPADEAIKCQVCQSSHPSSFPKVCLALNNFLKEQFPEEYNARRGTVQLKQVNFQHESPPTCSTKKESLFNWWGGRGLKPHIGVGCDSCGMFPIIGDRYRCKDCKEAIGFDLCGDCYNTRSKLPGRFNQQHTSDHKLVLIKSPLQNIMLKLLNRQLEDGSPASYLSNETSENTLPFLMQSDNAQENTEHDMLAPSTSSDTEEPQNDDAPPPPPPP</sequence>
<dbReference type="SMART" id="SM00291">
    <property type="entry name" value="ZnF_ZZ"/>
    <property type="match status" value="1"/>
</dbReference>
<dbReference type="FunCoup" id="A0A2R6QSI3">
    <property type="interactions" value="1140"/>
</dbReference>
<dbReference type="InParanoid" id="A0A2R6QSI3"/>
<dbReference type="STRING" id="1590841.A0A2R6QSI3"/>
<dbReference type="Gene3D" id="3.30.60.90">
    <property type="match status" value="1"/>
</dbReference>
<feature type="compositionally biased region" description="Polar residues" evidence="5">
    <location>
        <begin position="409"/>
        <end position="418"/>
    </location>
</feature>
<feature type="region of interest" description="Disordered" evidence="5">
    <location>
        <begin position="121"/>
        <end position="140"/>
    </location>
</feature>
<accession>A0A2R6QSI3</accession>
<feature type="compositionally biased region" description="Polar residues" evidence="5">
    <location>
        <begin position="124"/>
        <end position="140"/>
    </location>
</feature>
<dbReference type="PROSITE" id="PS50089">
    <property type="entry name" value="ZF_RING_2"/>
    <property type="match status" value="2"/>
</dbReference>
<evidence type="ECO:0000256" key="1">
    <source>
        <dbReference type="ARBA" id="ARBA00022723"/>
    </source>
</evidence>
<feature type="region of interest" description="Disordered" evidence="5">
    <location>
        <begin position="409"/>
        <end position="448"/>
    </location>
</feature>
<keyword evidence="1" id="KW-0479">Metal-binding</keyword>
<dbReference type="Pfam" id="PF00569">
    <property type="entry name" value="ZZ"/>
    <property type="match status" value="1"/>
</dbReference>
<evidence type="ECO:0000256" key="3">
    <source>
        <dbReference type="ARBA" id="ARBA00022833"/>
    </source>
</evidence>
<evidence type="ECO:0000259" key="6">
    <source>
        <dbReference type="PROSITE" id="PS50089"/>
    </source>
</evidence>
<organism evidence="8 9">
    <name type="scientific">Actinidia chinensis var. chinensis</name>
    <name type="common">Chinese soft-hair kiwi</name>
    <dbReference type="NCBI Taxonomy" id="1590841"/>
    <lineage>
        <taxon>Eukaryota</taxon>
        <taxon>Viridiplantae</taxon>
        <taxon>Streptophyta</taxon>
        <taxon>Embryophyta</taxon>
        <taxon>Tracheophyta</taxon>
        <taxon>Spermatophyta</taxon>
        <taxon>Magnoliopsida</taxon>
        <taxon>eudicotyledons</taxon>
        <taxon>Gunneridae</taxon>
        <taxon>Pentapetalae</taxon>
        <taxon>asterids</taxon>
        <taxon>Ericales</taxon>
        <taxon>Actinidiaceae</taxon>
        <taxon>Actinidia</taxon>
    </lineage>
</organism>
<dbReference type="Pfam" id="PF13445">
    <property type="entry name" value="zf-RING_UBOX"/>
    <property type="match status" value="1"/>
</dbReference>
<dbReference type="PANTHER" id="PTHR15898">
    <property type="entry name" value="BIFUNCTIONAL APOPTOSIS REGULATOR"/>
    <property type="match status" value="1"/>
</dbReference>
<dbReference type="PROSITE" id="PS50135">
    <property type="entry name" value="ZF_ZZ_2"/>
    <property type="match status" value="1"/>
</dbReference>
<dbReference type="EMBL" id="NKQK01000013">
    <property type="protein sequence ID" value="PSS14083.1"/>
    <property type="molecule type" value="Genomic_DNA"/>
</dbReference>
<reference evidence="9" key="2">
    <citation type="journal article" date="2018" name="BMC Genomics">
        <title>A manually annotated Actinidia chinensis var. chinensis (kiwifruit) genome highlights the challenges associated with draft genomes and gene prediction in plants.</title>
        <authorList>
            <person name="Pilkington S.M."/>
            <person name="Crowhurst R."/>
            <person name="Hilario E."/>
            <person name="Nardozza S."/>
            <person name="Fraser L."/>
            <person name="Peng Y."/>
            <person name="Gunaseelan K."/>
            <person name="Simpson R."/>
            <person name="Tahir J."/>
            <person name="Deroles S.C."/>
            <person name="Templeton K."/>
            <person name="Luo Z."/>
            <person name="Davy M."/>
            <person name="Cheng C."/>
            <person name="McNeilage M."/>
            <person name="Scaglione D."/>
            <person name="Liu Y."/>
            <person name="Zhang Q."/>
            <person name="Datson P."/>
            <person name="De Silva N."/>
            <person name="Gardiner S.E."/>
            <person name="Bassett H."/>
            <person name="Chagne D."/>
            <person name="McCallum J."/>
            <person name="Dzierzon H."/>
            <person name="Deng C."/>
            <person name="Wang Y.Y."/>
            <person name="Barron L."/>
            <person name="Manako K."/>
            <person name="Bowen J."/>
            <person name="Foster T.M."/>
            <person name="Erridge Z.A."/>
            <person name="Tiffin H."/>
            <person name="Waite C.N."/>
            <person name="Davies K.M."/>
            <person name="Grierson E.P."/>
            <person name="Laing W.A."/>
            <person name="Kirk R."/>
            <person name="Chen X."/>
            <person name="Wood M."/>
            <person name="Montefiori M."/>
            <person name="Brummell D.A."/>
            <person name="Schwinn K.E."/>
            <person name="Catanach A."/>
            <person name="Fullerton C."/>
            <person name="Li D."/>
            <person name="Meiyalaghan S."/>
            <person name="Nieuwenhuizen N."/>
            <person name="Read N."/>
            <person name="Prakash R."/>
            <person name="Hunter D."/>
            <person name="Zhang H."/>
            <person name="McKenzie M."/>
            <person name="Knabel M."/>
            <person name="Harris A."/>
            <person name="Allan A.C."/>
            <person name="Gleave A."/>
            <person name="Chen A."/>
            <person name="Janssen B.J."/>
            <person name="Plunkett B."/>
            <person name="Ampomah-Dwamena C."/>
            <person name="Voogd C."/>
            <person name="Leif D."/>
            <person name="Lafferty D."/>
            <person name="Souleyre E.J.F."/>
            <person name="Varkonyi-Gasic E."/>
            <person name="Gambi F."/>
            <person name="Hanley J."/>
            <person name="Yao J.L."/>
            <person name="Cheung J."/>
            <person name="David K.M."/>
            <person name="Warren B."/>
            <person name="Marsh K."/>
            <person name="Snowden K.C."/>
            <person name="Lin-Wang K."/>
            <person name="Brian L."/>
            <person name="Martinez-Sanchez M."/>
            <person name="Wang M."/>
            <person name="Ileperuma N."/>
            <person name="Macnee N."/>
            <person name="Campin R."/>
            <person name="McAtee P."/>
            <person name="Drummond R.S.M."/>
            <person name="Espley R.V."/>
            <person name="Ireland H.S."/>
            <person name="Wu R."/>
            <person name="Atkinson R.G."/>
            <person name="Karunairetnam S."/>
            <person name="Bulley S."/>
            <person name="Chunkath S."/>
            <person name="Hanley Z."/>
            <person name="Storey R."/>
            <person name="Thrimawithana A.H."/>
            <person name="Thomson S."/>
            <person name="David C."/>
            <person name="Testolin R."/>
            <person name="Huang H."/>
            <person name="Hellens R.P."/>
            <person name="Schaffer R.J."/>
        </authorList>
    </citation>
    <scope>NUCLEOTIDE SEQUENCE [LARGE SCALE GENOMIC DNA]</scope>
    <source>
        <strain evidence="9">cv. Red5</strain>
    </source>
</reference>
<dbReference type="OrthoDB" id="6270329at2759"/>
<dbReference type="SMART" id="SM00184">
    <property type="entry name" value="RING"/>
    <property type="match status" value="2"/>
</dbReference>
<evidence type="ECO:0000313" key="9">
    <source>
        <dbReference type="Proteomes" id="UP000241394"/>
    </source>
</evidence>
<dbReference type="GO" id="GO:0061630">
    <property type="term" value="F:ubiquitin protein ligase activity"/>
    <property type="evidence" value="ECO:0007669"/>
    <property type="project" value="TreeGrafter"/>
</dbReference>
<evidence type="ECO:0000259" key="7">
    <source>
        <dbReference type="PROSITE" id="PS50135"/>
    </source>
</evidence>